<evidence type="ECO:0000256" key="3">
    <source>
        <dbReference type="ARBA" id="ARBA00023008"/>
    </source>
</evidence>
<dbReference type="FunFam" id="3.30.70.100:FF:000005">
    <property type="entry name" value="Copper-exporting P-type ATPase A"/>
    <property type="match status" value="1"/>
</dbReference>
<dbReference type="Gene3D" id="3.30.70.100">
    <property type="match status" value="1"/>
</dbReference>
<organism evidence="5 6">
    <name type="scientific">Thermanaeromonas toyohensis ToBE</name>
    <dbReference type="NCBI Taxonomy" id="698762"/>
    <lineage>
        <taxon>Bacteria</taxon>
        <taxon>Bacillati</taxon>
        <taxon>Bacillota</taxon>
        <taxon>Clostridia</taxon>
        <taxon>Neomoorellales</taxon>
        <taxon>Neomoorellaceae</taxon>
        <taxon>Thermanaeromonas</taxon>
    </lineage>
</organism>
<keyword evidence="2" id="KW-0479">Metal-binding</keyword>
<dbReference type="GO" id="GO:0046872">
    <property type="term" value="F:metal ion binding"/>
    <property type="evidence" value="ECO:0007669"/>
    <property type="project" value="UniProtKB-KW"/>
</dbReference>
<dbReference type="Pfam" id="PF00403">
    <property type="entry name" value="HMA"/>
    <property type="match status" value="1"/>
</dbReference>
<gene>
    <name evidence="5" type="ORF">SAMN00808754_0098</name>
</gene>
<dbReference type="InterPro" id="IPR001802">
    <property type="entry name" value="MerP/CopZ"/>
</dbReference>
<dbReference type="PROSITE" id="PS01047">
    <property type="entry name" value="HMA_1"/>
    <property type="match status" value="1"/>
</dbReference>
<sequence>MGCCSSAIRSVIRQITLKIEGMTCEHCKRSVEAALQKLGGVKEVAVDLAAGEAAVTYNPGQVTVEELKKAVRQAGYDVIGIVP</sequence>
<name>A0A1W1V6R4_9FIRM</name>
<dbReference type="RefSeq" id="WP_084663012.1">
    <property type="nucleotide sequence ID" value="NZ_LT838272.1"/>
</dbReference>
<dbReference type="OrthoDB" id="9813965at2"/>
<evidence type="ECO:0000313" key="6">
    <source>
        <dbReference type="Proteomes" id="UP000192569"/>
    </source>
</evidence>
<keyword evidence="6" id="KW-1185">Reference proteome</keyword>
<proteinExistence type="predicted"/>
<dbReference type="PANTHER" id="PTHR46594:SF4">
    <property type="entry name" value="P-TYPE CATION-TRANSPORTING ATPASE"/>
    <property type="match status" value="1"/>
</dbReference>
<dbReference type="InterPro" id="IPR036163">
    <property type="entry name" value="HMA_dom_sf"/>
</dbReference>
<dbReference type="STRING" id="698762.SAMN00808754_0098"/>
<accession>A0A1W1V6R4</accession>
<evidence type="ECO:0000256" key="2">
    <source>
        <dbReference type="ARBA" id="ARBA00022723"/>
    </source>
</evidence>
<dbReference type="InterPro" id="IPR006121">
    <property type="entry name" value="HMA_dom"/>
</dbReference>
<dbReference type="PANTHER" id="PTHR46594">
    <property type="entry name" value="P-TYPE CATION-TRANSPORTING ATPASE"/>
    <property type="match status" value="1"/>
</dbReference>
<dbReference type="SUPFAM" id="SSF55008">
    <property type="entry name" value="HMA, heavy metal-associated domain"/>
    <property type="match status" value="1"/>
</dbReference>
<dbReference type="PRINTS" id="PR00946">
    <property type="entry name" value="HGSCAVENGER"/>
</dbReference>
<feature type="domain" description="HMA" evidence="4">
    <location>
        <begin position="13"/>
        <end position="79"/>
    </location>
</feature>
<dbReference type="InterPro" id="IPR017969">
    <property type="entry name" value="Heavy-metal-associated_CS"/>
</dbReference>
<dbReference type="Proteomes" id="UP000192569">
    <property type="component" value="Chromosome I"/>
</dbReference>
<evidence type="ECO:0000313" key="5">
    <source>
        <dbReference type="EMBL" id="SMB89013.1"/>
    </source>
</evidence>
<dbReference type="EMBL" id="LT838272">
    <property type="protein sequence ID" value="SMB89013.1"/>
    <property type="molecule type" value="Genomic_DNA"/>
</dbReference>
<protein>
    <recommendedName>
        <fullName evidence="1">Copper chaperone CopZ</fullName>
    </recommendedName>
</protein>
<evidence type="ECO:0000259" key="4">
    <source>
        <dbReference type="PROSITE" id="PS50846"/>
    </source>
</evidence>
<dbReference type="PROSITE" id="PS50846">
    <property type="entry name" value="HMA_2"/>
    <property type="match status" value="1"/>
</dbReference>
<dbReference type="AlphaFoldDB" id="A0A1W1V6R4"/>
<evidence type="ECO:0000256" key="1">
    <source>
        <dbReference type="ARBA" id="ARBA00015313"/>
    </source>
</evidence>
<keyword evidence="3" id="KW-0186">Copper</keyword>
<dbReference type="CDD" id="cd00371">
    <property type="entry name" value="HMA"/>
    <property type="match status" value="1"/>
</dbReference>
<reference evidence="5 6" key="1">
    <citation type="submission" date="2017-04" db="EMBL/GenBank/DDBJ databases">
        <authorList>
            <person name="Afonso C.L."/>
            <person name="Miller P.J."/>
            <person name="Scott M.A."/>
            <person name="Spackman E."/>
            <person name="Goraichik I."/>
            <person name="Dimitrov K.M."/>
            <person name="Suarez D.L."/>
            <person name="Swayne D.E."/>
        </authorList>
    </citation>
    <scope>NUCLEOTIDE SEQUENCE [LARGE SCALE GENOMIC DNA]</scope>
    <source>
        <strain evidence="5 6">ToBE</strain>
    </source>
</reference>